<sequence>MDSARAGNHAQSSRLQHHSKDNSPLLLKISNPDILIVLADFLSHKKGGVQGDDDLFLEFDHLLRFDQAEIEDQYWVRGLFLLPVSLRLLSGINLKGPFFLSTK</sequence>
<comment type="caution">
    <text evidence="2">The sequence shown here is derived from an EMBL/GenBank/DDBJ whole genome shotgun (WGS) entry which is preliminary data.</text>
</comment>
<protein>
    <submittedName>
        <fullName evidence="2">Uncharacterized protein</fullName>
    </submittedName>
</protein>
<dbReference type="AlphaFoldDB" id="A0A178Z1S2"/>
<evidence type="ECO:0000256" key="1">
    <source>
        <dbReference type="SAM" id="MobiDB-lite"/>
    </source>
</evidence>
<evidence type="ECO:0000313" key="2">
    <source>
        <dbReference type="EMBL" id="OAP53750.1"/>
    </source>
</evidence>
<dbReference type="Proteomes" id="UP000078343">
    <property type="component" value="Unassembled WGS sequence"/>
</dbReference>
<feature type="region of interest" description="Disordered" evidence="1">
    <location>
        <begin position="1"/>
        <end position="24"/>
    </location>
</feature>
<dbReference type="GeneID" id="30016236"/>
<dbReference type="STRING" id="1367422.A0A178Z1S2"/>
<evidence type="ECO:0000313" key="3">
    <source>
        <dbReference type="Proteomes" id="UP000078343"/>
    </source>
</evidence>
<proteinExistence type="predicted"/>
<dbReference type="EMBL" id="LVYI01000028">
    <property type="protein sequence ID" value="OAP53750.1"/>
    <property type="molecule type" value="Genomic_DNA"/>
</dbReference>
<organism evidence="2 3">
    <name type="scientific">Fonsecaea erecta</name>
    <dbReference type="NCBI Taxonomy" id="1367422"/>
    <lineage>
        <taxon>Eukaryota</taxon>
        <taxon>Fungi</taxon>
        <taxon>Dikarya</taxon>
        <taxon>Ascomycota</taxon>
        <taxon>Pezizomycotina</taxon>
        <taxon>Eurotiomycetes</taxon>
        <taxon>Chaetothyriomycetidae</taxon>
        <taxon>Chaetothyriales</taxon>
        <taxon>Herpotrichiellaceae</taxon>
        <taxon>Fonsecaea</taxon>
    </lineage>
</organism>
<accession>A0A178Z1S2</accession>
<name>A0A178Z1S2_9EURO</name>
<reference evidence="2 3" key="1">
    <citation type="submission" date="2016-04" db="EMBL/GenBank/DDBJ databases">
        <title>Draft genome of Fonsecaea erecta CBS 125763.</title>
        <authorList>
            <person name="Weiss V.A."/>
            <person name="Vicente V.A."/>
            <person name="Raittz R.T."/>
            <person name="Moreno L.F."/>
            <person name="De Souza E.M."/>
            <person name="Pedrosa F.O."/>
            <person name="Steffens M.B."/>
            <person name="Faoro H."/>
            <person name="Tadra-Sfeir M.Z."/>
            <person name="Najafzadeh M.J."/>
            <person name="Felipe M.S."/>
            <person name="Teixeira M."/>
            <person name="Sun J."/>
            <person name="Xi L."/>
            <person name="Gomes R."/>
            <person name="De Azevedo C.M."/>
            <person name="Salgado C.G."/>
            <person name="Da Silva M.B."/>
            <person name="Nascimento M.F."/>
            <person name="Queiroz-Telles F."/>
            <person name="Attili D.S."/>
            <person name="Gorbushina A."/>
        </authorList>
    </citation>
    <scope>NUCLEOTIDE SEQUENCE [LARGE SCALE GENOMIC DNA]</scope>
    <source>
        <strain evidence="2 3">CBS 125763</strain>
    </source>
</reference>
<keyword evidence="3" id="KW-1185">Reference proteome</keyword>
<gene>
    <name evidence="2" type="ORF">AYL99_12070</name>
</gene>
<dbReference type="RefSeq" id="XP_018687117.1">
    <property type="nucleotide sequence ID" value="XM_018843552.1"/>
</dbReference>